<reference evidence="3 4" key="1">
    <citation type="submission" date="2010-07" db="EMBL/GenBank/DDBJ databases">
        <title>The draft genome of Paenibacillus curdlanolyticus YK9.</title>
        <authorList>
            <consortium name="US DOE Joint Genome Institute (JGI-PGF)"/>
            <person name="Lucas S."/>
            <person name="Copeland A."/>
            <person name="Lapidus A."/>
            <person name="Cheng J.-F."/>
            <person name="Bruce D."/>
            <person name="Goodwin L."/>
            <person name="Pitluck S."/>
            <person name="Land M.L."/>
            <person name="Hauser L."/>
            <person name="Chang Y.-J."/>
            <person name="Jeffries C."/>
            <person name="Anderson I.J."/>
            <person name="Johnson E."/>
            <person name="Loganathan U."/>
            <person name="Mulhopadhyay B."/>
            <person name="Kyrpides N."/>
            <person name="Woyke T.J."/>
        </authorList>
    </citation>
    <scope>NUCLEOTIDE SEQUENCE [LARGE SCALE GENOMIC DNA]</scope>
    <source>
        <strain evidence="3 4">YK9</strain>
    </source>
</reference>
<gene>
    <name evidence="3" type="ORF">PaecuDRAFT_2728</name>
</gene>
<accession>E0IB01</accession>
<evidence type="ECO:0008006" key="5">
    <source>
        <dbReference type="Google" id="ProtNLM"/>
    </source>
</evidence>
<feature type="region of interest" description="Disordered" evidence="1">
    <location>
        <begin position="22"/>
        <end position="45"/>
    </location>
</feature>
<name>E0IB01_9BACL</name>
<sequence length="154" mass="16468">MTRLFKASAIALAVALLLSGCGSSGGGSETASIQGQGKKEEAKTSTIAPAKVEVADYPSGVSQLRDLTKQFKQAVESGSEEEPKRIAAEIAGVWEAVKQEAQSKNAELYPQLEQDLASFLGLFSGEKPDNEAAIQQAYQLYQRFRDLSKALEGN</sequence>
<dbReference type="AlphaFoldDB" id="E0IB01"/>
<dbReference type="RefSeq" id="WP_006038718.1">
    <property type="nucleotide sequence ID" value="NZ_AEDD01000007.1"/>
</dbReference>
<dbReference type="OrthoDB" id="2663077at2"/>
<evidence type="ECO:0000256" key="1">
    <source>
        <dbReference type="SAM" id="MobiDB-lite"/>
    </source>
</evidence>
<evidence type="ECO:0000313" key="4">
    <source>
        <dbReference type="Proteomes" id="UP000005387"/>
    </source>
</evidence>
<dbReference type="PROSITE" id="PS51257">
    <property type="entry name" value="PROKAR_LIPOPROTEIN"/>
    <property type="match status" value="1"/>
</dbReference>
<dbReference type="Proteomes" id="UP000005387">
    <property type="component" value="Unassembled WGS sequence"/>
</dbReference>
<evidence type="ECO:0000313" key="3">
    <source>
        <dbReference type="EMBL" id="EFM10292.1"/>
    </source>
</evidence>
<keyword evidence="4" id="KW-1185">Reference proteome</keyword>
<proteinExistence type="predicted"/>
<keyword evidence="2" id="KW-0732">Signal</keyword>
<protein>
    <recommendedName>
        <fullName evidence="5">Lipoprotein</fullName>
    </recommendedName>
</protein>
<evidence type="ECO:0000256" key="2">
    <source>
        <dbReference type="SAM" id="SignalP"/>
    </source>
</evidence>
<dbReference type="STRING" id="717606.PaecuDRAFT_2728"/>
<feature type="signal peptide" evidence="2">
    <location>
        <begin position="1"/>
        <end position="26"/>
    </location>
</feature>
<dbReference type="EMBL" id="AEDD01000007">
    <property type="protein sequence ID" value="EFM10292.1"/>
    <property type="molecule type" value="Genomic_DNA"/>
</dbReference>
<organism evidence="3 4">
    <name type="scientific">Paenibacillus curdlanolyticus YK9</name>
    <dbReference type="NCBI Taxonomy" id="717606"/>
    <lineage>
        <taxon>Bacteria</taxon>
        <taxon>Bacillati</taxon>
        <taxon>Bacillota</taxon>
        <taxon>Bacilli</taxon>
        <taxon>Bacillales</taxon>
        <taxon>Paenibacillaceae</taxon>
        <taxon>Paenibacillus</taxon>
    </lineage>
</organism>
<feature type="chain" id="PRO_5039376788" description="Lipoprotein" evidence="2">
    <location>
        <begin position="27"/>
        <end position="154"/>
    </location>
</feature>